<reference evidence="5" key="1">
    <citation type="submission" date="2022-08" db="EMBL/GenBank/DDBJ databases">
        <title>A Global Phylogenomic Analysis of the Shiitake Genus Lentinula.</title>
        <authorList>
            <consortium name="DOE Joint Genome Institute"/>
            <person name="Sierra-Patev S."/>
            <person name="Min B."/>
            <person name="Naranjo-Ortiz M."/>
            <person name="Looney B."/>
            <person name="Konkel Z."/>
            <person name="Slot J.C."/>
            <person name="Sakamoto Y."/>
            <person name="Steenwyk J.L."/>
            <person name="Rokas A."/>
            <person name="Carro J."/>
            <person name="Camarero S."/>
            <person name="Ferreira P."/>
            <person name="Molpeceres G."/>
            <person name="Ruiz-Duenas F.J."/>
            <person name="Serrano A."/>
            <person name="Henrissat B."/>
            <person name="Drula E."/>
            <person name="Hughes K.W."/>
            <person name="Mata J.L."/>
            <person name="Ishikawa N.K."/>
            <person name="Vargas-Isla R."/>
            <person name="Ushijima S."/>
            <person name="Smith C.A."/>
            <person name="Ahrendt S."/>
            <person name="Andreopoulos W."/>
            <person name="He G."/>
            <person name="Labutti K."/>
            <person name="Lipzen A."/>
            <person name="Ng V."/>
            <person name="Riley R."/>
            <person name="Sandor L."/>
            <person name="Barry K."/>
            <person name="Martinez A.T."/>
            <person name="Xiao Y."/>
            <person name="Gibbons J.G."/>
            <person name="Terashima K."/>
            <person name="Grigoriev I.V."/>
            <person name="Hibbett D.S."/>
        </authorList>
    </citation>
    <scope>NUCLEOTIDE SEQUENCE</scope>
    <source>
        <strain evidence="5">JLM2183</strain>
    </source>
</reference>
<dbReference type="GO" id="GO:0044027">
    <property type="term" value="P:negative regulation of gene expression via chromosomal CpG island methylation"/>
    <property type="evidence" value="ECO:0007669"/>
    <property type="project" value="TreeGrafter"/>
</dbReference>
<dbReference type="GO" id="GO:0003886">
    <property type="term" value="F:DNA (cytosine-5-)-methyltransferase activity"/>
    <property type="evidence" value="ECO:0007669"/>
    <property type="project" value="UniProtKB-EC"/>
</dbReference>
<comment type="caution">
    <text evidence="5">The sequence shown here is derived from an EMBL/GenBank/DDBJ whole genome shotgun (WGS) entry which is preliminary data.</text>
</comment>
<dbReference type="EC" id="2.1.1.37" evidence="1"/>
<dbReference type="Pfam" id="PF00145">
    <property type="entry name" value="DNA_methylase"/>
    <property type="match status" value="1"/>
</dbReference>
<evidence type="ECO:0000313" key="6">
    <source>
        <dbReference type="Proteomes" id="UP001150266"/>
    </source>
</evidence>
<evidence type="ECO:0000313" key="5">
    <source>
        <dbReference type="EMBL" id="KAJ4475667.1"/>
    </source>
</evidence>
<gene>
    <name evidence="5" type="ORF">J3R30DRAFT_3405915</name>
</gene>
<protein>
    <recommendedName>
        <fullName evidence="1">DNA (cytosine-5-)-methyltransferase</fullName>
        <ecNumber evidence="1">2.1.1.37</ecNumber>
    </recommendedName>
</protein>
<evidence type="ECO:0000256" key="2">
    <source>
        <dbReference type="ARBA" id="ARBA00022603"/>
    </source>
</evidence>
<dbReference type="EMBL" id="JAOTPV010000014">
    <property type="protein sequence ID" value="KAJ4475667.1"/>
    <property type="molecule type" value="Genomic_DNA"/>
</dbReference>
<organism evidence="5 6">
    <name type="scientific">Lentinula aciculospora</name>
    <dbReference type="NCBI Taxonomy" id="153920"/>
    <lineage>
        <taxon>Eukaryota</taxon>
        <taxon>Fungi</taxon>
        <taxon>Dikarya</taxon>
        <taxon>Basidiomycota</taxon>
        <taxon>Agaricomycotina</taxon>
        <taxon>Agaricomycetes</taxon>
        <taxon>Agaricomycetidae</taxon>
        <taxon>Agaricales</taxon>
        <taxon>Marasmiineae</taxon>
        <taxon>Omphalotaceae</taxon>
        <taxon>Lentinula</taxon>
    </lineage>
</organism>
<evidence type="ECO:0000256" key="1">
    <source>
        <dbReference type="ARBA" id="ARBA00011975"/>
    </source>
</evidence>
<keyword evidence="3" id="KW-0808">Transferase</keyword>
<dbReference type="InterPro" id="IPR050390">
    <property type="entry name" value="C5-Methyltransferase"/>
</dbReference>
<dbReference type="AlphaFoldDB" id="A0A9W9A6I3"/>
<keyword evidence="6" id="KW-1185">Reference proteome</keyword>
<dbReference type="PROSITE" id="PS00095">
    <property type="entry name" value="C5_MTASE_2"/>
    <property type="match status" value="1"/>
</dbReference>
<dbReference type="SUPFAM" id="SSF53335">
    <property type="entry name" value="S-adenosyl-L-methionine-dependent methyltransferases"/>
    <property type="match status" value="1"/>
</dbReference>
<dbReference type="PANTHER" id="PTHR10629:SF52">
    <property type="entry name" value="DNA (CYTOSINE-5)-METHYLTRANSFERASE 1"/>
    <property type="match status" value="1"/>
</dbReference>
<keyword evidence="4" id="KW-0949">S-adenosyl-L-methionine</keyword>
<dbReference type="GO" id="GO:0032259">
    <property type="term" value="P:methylation"/>
    <property type="evidence" value="ECO:0007669"/>
    <property type="project" value="UniProtKB-KW"/>
</dbReference>
<dbReference type="Gene3D" id="3.90.120.10">
    <property type="entry name" value="DNA Methylase, subunit A, domain 2"/>
    <property type="match status" value="1"/>
</dbReference>
<dbReference type="InterPro" id="IPR029063">
    <property type="entry name" value="SAM-dependent_MTases_sf"/>
</dbReference>
<dbReference type="InterPro" id="IPR031303">
    <property type="entry name" value="C5_meth_CS"/>
</dbReference>
<accession>A0A9W9A6I3</accession>
<evidence type="ECO:0000256" key="4">
    <source>
        <dbReference type="ARBA" id="ARBA00022691"/>
    </source>
</evidence>
<proteinExistence type="predicted"/>
<dbReference type="GO" id="GO:0003677">
    <property type="term" value="F:DNA binding"/>
    <property type="evidence" value="ECO:0007669"/>
    <property type="project" value="TreeGrafter"/>
</dbReference>
<evidence type="ECO:0000256" key="3">
    <source>
        <dbReference type="ARBA" id="ARBA00022679"/>
    </source>
</evidence>
<dbReference type="PANTHER" id="PTHR10629">
    <property type="entry name" value="CYTOSINE-SPECIFIC METHYLTRANSFERASE"/>
    <property type="match status" value="1"/>
</dbReference>
<dbReference type="GO" id="GO:0005634">
    <property type="term" value="C:nucleus"/>
    <property type="evidence" value="ECO:0007669"/>
    <property type="project" value="TreeGrafter"/>
</dbReference>
<dbReference type="InterPro" id="IPR001525">
    <property type="entry name" value="C5_MeTfrase"/>
</dbReference>
<dbReference type="OrthoDB" id="5376140at2759"/>
<name>A0A9W9A6I3_9AGAR</name>
<sequence length="131" mass="14739">MPMNYFQQRIREGMNDVVEEHVTPMFSSIVVERTTNVPFKPGASLKAIKNSALLHPSQKRIVTAREVSRCQGFPDWYTFLKAANLKEDVRRAYKQIGNAVPVPLAFALGQSLFDALITTRDRFGRAGSPDI</sequence>
<keyword evidence="2" id="KW-0489">Methyltransferase</keyword>
<dbReference type="Proteomes" id="UP001150266">
    <property type="component" value="Unassembled WGS sequence"/>
</dbReference>